<dbReference type="EC" id="1.97.1.4" evidence="6"/>
<dbReference type="InterPro" id="IPR058240">
    <property type="entry name" value="rSAM_sf"/>
</dbReference>
<dbReference type="InterPro" id="IPR013785">
    <property type="entry name" value="Aldolase_TIM"/>
</dbReference>
<dbReference type="NCBIfam" id="TIGR02495">
    <property type="entry name" value="NrdG2"/>
    <property type="match status" value="1"/>
</dbReference>
<organism evidence="6 7">
    <name type="scientific">Christensenella hongkongensis</name>
    <dbReference type="NCBI Taxonomy" id="270498"/>
    <lineage>
        <taxon>Bacteria</taxon>
        <taxon>Bacillati</taxon>
        <taxon>Bacillota</taxon>
        <taxon>Clostridia</taxon>
        <taxon>Christensenellales</taxon>
        <taxon>Christensenellaceae</taxon>
        <taxon>Christensenella</taxon>
    </lineage>
</organism>
<keyword evidence="7" id="KW-1185">Reference proteome</keyword>
<dbReference type="Pfam" id="PF04055">
    <property type="entry name" value="Radical_SAM"/>
    <property type="match status" value="1"/>
</dbReference>
<sequence>MNIAGLLKTATIDFPHRLAAVVFTAGCNYDCGFCHNRELLTTKELMDEKEVWRFLEKRAGLLDGIVISGGEPTLQEDLPEFAQRLKELGYDVKLDTNGSAPQVVEEMLRRGCVDYVAMDYKAPFELYTQVCGHDASGVEQTLELLRGATVEWELRTTVIPELSEKDLLRMAQGVEELPAYALQLYRPVRVERKKVYSAQDIVNFTEKLRQYQKNIFPRC</sequence>
<evidence type="ECO:0000256" key="1">
    <source>
        <dbReference type="ARBA" id="ARBA00022691"/>
    </source>
</evidence>
<dbReference type="GO" id="GO:0046872">
    <property type="term" value="F:metal ion binding"/>
    <property type="evidence" value="ECO:0007669"/>
    <property type="project" value="UniProtKB-KW"/>
</dbReference>
<dbReference type="Gene3D" id="3.20.20.70">
    <property type="entry name" value="Aldolase class I"/>
    <property type="match status" value="1"/>
</dbReference>
<evidence type="ECO:0000256" key="3">
    <source>
        <dbReference type="ARBA" id="ARBA00023004"/>
    </source>
</evidence>
<name>A0A0M2NJQ1_9FIRM</name>
<dbReference type="RefSeq" id="WP_046443917.1">
    <property type="nucleotide sequence ID" value="NZ_LAYJ01000111.1"/>
</dbReference>
<evidence type="ECO:0000259" key="5">
    <source>
        <dbReference type="PROSITE" id="PS51918"/>
    </source>
</evidence>
<dbReference type="STRING" id="270498.CHK_2067"/>
<dbReference type="EMBL" id="LAYJ01000111">
    <property type="protein sequence ID" value="KKI50475.1"/>
    <property type="molecule type" value="Genomic_DNA"/>
</dbReference>
<dbReference type="AlphaFoldDB" id="A0A0M2NJQ1"/>
<dbReference type="GO" id="GO:0043365">
    <property type="term" value="F:[formate-C-acetyltransferase]-activating enzyme activity"/>
    <property type="evidence" value="ECO:0007669"/>
    <property type="project" value="UniProtKB-EC"/>
</dbReference>
<dbReference type="CDD" id="cd01335">
    <property type="entry name" value="Radical_SAM"/>
    <property type="match status" value="1"/>
</dbReference>
<evidence type="ECO:0000313" key="7">
    <source>
        <dbReference type="Proteomes" id="UP000034076"/>
    </source>
</evidence>
<dbReference type="SFLD" id="SFLDS00029">
    <property type="entry name" value="Radical_SAM"/>
    <property type="match status" value="2"/>
</dbReference>
<evidence type="ECO:0000313" key="6">
    <source>
        <dbReference type="EMBL" id="KKI50475.1"/>
    </source>
</evidence>
<protein>
    <submittedName>
        <fullName evidence="6">Ribonucleotide reductase of class III (Anaerobic), activating protein</fullName>
        <ecNumber evidence="6">1.97.1.4</ecNumber>
    </submittedName>
</protein>
<dbReference type="PANTHER" id="PTHR11228:SF27">
    <property type="entry name" value="GLYCYL-RADICAL ENZYME ACTIVATING ENZYME MJ1227-RELATED"/>
    <property type="match status" value="1"/>
</dbReference>
<dbReference type="OrthoDB" id="9782387at2"/>
<dbReference type="InterPro" id="IPR050377">
    <property type="entry name" value="Radical_SAM_PqqE_MftC-like"/>
</dbReference>
<comment type="caution">
    <text evidence="6">The sequence shown here is derived from an EMBL/GenBank/DDBJ whole genome shotgun (WGS) entry which is preliminary data.</text>
</comment>
<dbReference type="GO" id="GO:0051536">
    <property type="term" value="F:iron-sulfur cluster binding"/>
    <property type="evidence" value="ECO:0007669"/>
    <property type="project" value="UniProtKB-KW"/>
</dbReference>
<keyword evidence="4" id="KW-0411">Iron-sulfur</keyword>
<feature type="domain" description="Radical SAM core" evidence="5">
    <location>
        <begin position="13"/>
        <end position="218"/>
    </location>
</feature>
<dbReference type="InterPro" id="IPR012840">
    <property type="entry name" value="NrdG2"/>
</dbReference>
<dbReference type="InterPro" id="IPR007197">
    <property type="entry name" value="rSAM"/>
</dbReference>
<accession>A0A0M2NJQ1</accession>
<gene>
    <name evidence="6" type="ORF">CHK_2067</name>
</gene>
<evidence type="ECO:0000256" key="4">
    <source>
        <dbReference type="ARBA" id="ARBA00023014"/>
    </source>
</evidence>
<dbReference type="PROSITE" id="PS51918">
    <property type="entry name" value="RADICAL_SAM"/>
    <property type="match status" value="1"/>
</dbReference>
<keyword evidence="1" id="KW-0949">S-adenosyl-L-methionine</keyword>
<keyword evidence="2" id="KW-0479">Metal-binding</keyword>
<keyword evidence="6" id="KW-0560">Oxidoreductase</keyword>
<dbReference type="PANTHER" id="PTHR11228">
    <property type="entry name" value="RADICAL SAM DOMAIN PROTEIN"/>
    <property type="match status" value="1"/>
</dbReference>
<proteinExistence type="predicted"/>
<dbReference type="Proteomes" id="UP000034076">
    <property type="component" value="Unassembled WGS sequence"/>
</dbReference>
<dbReference type="SFLD" id="SFLDG01067">
    <property type="entry name" value="SPASM/twitch_domain_containing"/>
    <property type="match status" value="1"/>
</dbReference>
<reference evidence="6 7" key="1">
    <citation type="submission" date="2015-04" db="EMBL/GenBank/DDBJ databases">
        <title>Draft genome sequence of bacteremic isolate Catabacter hongkongensis type strain HKU16T.</title>
        <authorList>
            <person name="Lau S.K."/>
            <person name="Teng J.L."/>
            <person name="Huang Y."/>
            <person name="Curreem S.O."/>
            <person name="Tsui S.K."/>
            <person name="Woo P.C."/>
        </authorList>
    </citation>
    <scope>NUCLEOTIDE SEQUENCE [LARGE SCALE GENOMIC DNA]</scope>
    <source>
        <strain evidence="6 7">HKU16</strain>
    </source>
</reference>
<dbReference type="SFLD" id="SFLDG01094">
    <property type="entry name" value="Uncharacterised_Radical_SAM_Su"/>
    <property type="match status" value="1"/>
</dbReference>
<evidence type="ECO:0000256" key="2">
    <source>
        <dbReference type="ARBA" id="ARBA00022723"/>
    </source>
</evidence>
<keyword evidence="3" id="KW-0408">Iron</keyword>
<dbReference type="SUPFAM" id="SSF102114">
    <property type="entry name" value="Radical SAM enzymes"/>
    <property type="match status" value="1"/>
</dbReference>